<comment type="caution">
    <text evidence="14">The sequence shown here is derived from an EMBL/GenBank/DDBJ whole genome shotgun (WGS) entry which is preliminary data.</text>
</comment>
<accession>A0A2M6XAS7</accession>
<keyword evidence="10" id="KW-0030">Aminoacyl-tRNA synthetase</keyword>
<dbReference type="InterPro" id="IPR004500">
    <property type="entry name" value="Pro-tRNA-synth_IIa_bac-type"/>
</dbReference>
<keyword evidence="6 14" id="KW-0436">Ligase</keyword>
<evidence type="ECO:0000256" key="2">
    <source>
        <dbReference type="ARBA" id="ARBA00011738"/>
    </source>
</evidence>
<dbReference type="PROSITE" id="PS50862">
    <property type="entry name" value="AA_TRNA_LIGASE_II"/>
    <property type="match status" value="1"/>
</dbReference>
<protein>
    <recommendedName>
        <fullName evidence="4 12">Proline--tRNA ligase</fullName>
        <ecNumber evidence="3 12">6.1.1.15</ecNumber>
    </recommendedName>
</protein>
<gene>
    <name evidence="14" type="primary">proS</name>
    <name evidence="14" type="ORF">COT66_01985</name>
</gene>
<reference evidence="15" key="1">
    <citation type="submission" date="2017-09" db="EMBL/GenBank/DDBJ databases">
        <title>Depth-based differentiation of microbial function through sediment-hosted aquifers and enrichment of novel symbionts in the deep terrestrial subsurface.</title>
        <authorList>
            <person name="Probst A.J."/>
            <person name="Ladd B."/>
            <person name="Jarett J.K."/>
            <person name="Geller-Mcgrath D.E."/>
            <person name="Sieber C.M.K."/>
            <person name="Emerson J.B."/>
            <person name="Anantharaman K."/>
            <person name="Thomas B.C."/>
            <person name="Malmstrom R."/>
            <person name="Stieglmeier M."/>
            <person name="Klingl A."/>
            <person name="Woyke T."/>
            <person name="Ryan C.M."/>
            <person name="Banfield J.F."/>
        </authorList>
    </citation>
    <scope>NUCLEOTIDE SEQUENCE [LARGE SCALE GENOMIC DNA]</scope>
</reference>
<comment type="subcellular location">
    <subcellularLocation>
        <location evidence="1">Cytoplasm</location>
    </subcellularLocation>
</comment>
<dbReference type="GO" id="GO:0004827">
    <property type="term" value="F:proline-tRNA ligase activity"/>
    <property type="evidence" value="ECO:0007669"/>
    <property type="project" value="UniProtKB-UniRule"/>
</dbReference>
<comment type="catalytic activity">
    <reaction evidence="11">
        <text>tRNA(Pro) + L-proline + ATP = L-prolyl-tRNA(Pro) + AMP + diphosphate</text>
        <dbReference type="Rhea" id="RHEA:14305"/>
        <dbReference type="Rhea" id="RHEA-COMP:9700"/>
        <dbReference type="Rhea" id="RHEA-COMP:9702"/>
        <dbReference type="ChEBI" id="CHEBI:30616"/>
        <dbReference type="ChEBI" id="CHEBI:33019"/>
        <dbReference type="ChEBI" id="CHEBI:60039"/>
        <dbReference type="ChEBI" id="CHEBI:78442"/>
        <dbReference type="ChEBI" id="CHEBI:78532"/>
        <dbReference type="ChEBI" id="CHEBI:456215"/>
        <dbReference type="EC" id="6.1.1.15"/>
    </reaction>
</comment>
<dbReference type="CDD" id="cd00861">
    <property type="entry name" value="ProRS_anticodon_short"/>
    <property type="match status" value="1"/>
</dbReference>
<dbReference type="InterPro" id="IPR002314">
    <property type="entry name" value="aa-tRNA-synt_IIb"/>
</dbReference>
<dbReference type="PANTHER" id="PTHR42753">
    <property type="entry name" value="MITOCHONDRIAL RIBOSOME PROTEIN L39/PROLYL-TRNA LIGASE FAMILY MEMBER"/>
    <property type="match status" value="1"/>
</dbReference>
<dbReference type="EC" id="6.1.1.15" evidence="3 12"/>
<evidence type="ECO:0000256" key="3">
    <source>
        <dbReference type="ARBA" id="ARBA00012831"/>
    </source>
</evidence>
<evidence type="ECO:0000256" key="5">
    <source>
        <dbReference type="ARBA" id="ARBA00022490"/>
    </source>
</evidence>
<dbReference type="NCBIfam" id="TIGR00409">
    <property type="entry name" value="proS_fam_II"/>
    <property type="match status" value="1"/>
</dbReference>
<evidence type="ECO:0000256" key="7">
    <source>
        <dbReference type="ARBA" id="ARBA00022741"/>
    </source>
</evidence>
<dbReference type="Gene3D" id="3.40.50.800">
    <property type="entry name" value="Anticodon-binding domain"/>
    <property type="match status" value="1"/>
</dbReference>
<sequence length="413" mass="46602">MRFSQLFAKTLRQPPRAAEVPSHRLLVQAGFIDQLAAGIFTYLPLGWRVYRKVEQIIREEMDAIDGQELSLPVLNPRQLWEESGRWLSYTPPLLKTKDQHGHEYCLAPTHEEAITDLGRKLISSYKDLPKMVYQIQDKFRNETRATGGLLRVKEFMMKDLYSFHADQKGLDDYYQQVFQAYQKIFARCGLKAHAVEAASGSIGGSFCHEFMLFTPTGEDQVAGCSQCDYLANVEVAKESTVCPKCQKATLKIKTAIELGHVFKLGEKYSQVMKAEYLDQDGHKKPLLMGCYGIGLGRLVAAIVEANHDNRGMIWPATVAPFDAYLIGVDRVNQANRVNRVDRVNQELKKAGVEVLYDDREVSAGVKFADADLIGIPVRLVVSAKTGDKIEWKKRGEKKSQLLSLEEIIQSLKK</sequence>
<evidence type="ECO:0000256" key="1">
    <source>
        <dbReference type="ARBA" id="ARBA00004496"/>
    </source>
</evidence>
<evidence type="ECO:0000256" key="8">
    <source>
        <dbReference type="ARBA" id="ARBA00022840"/>
    </source>
</evidence>
<keyword evidence="7" id="KW-0547">Nucleotide-binding</keyword>
<evidence type="ECO:0000256" key="9">
    <source>
        <dbReference type="ARBA" id="ARBA00022917"/>
    </source>
</evidence>
<dbReference type="InterPro" id="IPR006195">
    <property type="entry name" value="aa-tRNA-synth_II"/>
</dbReference>
<dbReference type="PANTHER" id="PTHR42753:SF2">
    <property type="entry name" value="PROLINE--TRNA LIGASE"/>
    <property type="match status" value="1"/>
</dbReference>
<dbReference type="InterPro" id="IPR044140">
    <property type="entry name" value="ProRS_anticodon_short"/>
</dbReference>
<dbReference type="Gene3D" id="3.30.930.10">
    <property type="entry name" value="Bira Bifunctional Protein, Domain 2"/>
    <property type="match status" value="1"/>
</dbReference>
<evidence type="ECO:0000256" key="4">
    <source>
        <dbReference type="ARBA" id="ARBA00019110"/>
    </source>
</evidence>
<dbReference type="InterPro" id="IPR033730">
    <property type="entry name" value="ProRS_core_prok"/>
</dbReference>
<evidence type="ECO:0000256" key="11">
    <source>
        <dbReference type="ARBA" id="ARBA00047671"/>
    </source>
</evidence>
<dbReference type="InterPro" id="IPR036621">
    <property type="entry name" value="Anticodon-bd_dom_sf"/>
</dbReference>
<comment type="subunit">
    <text evidence="2">Homodimer.</text>
</comment>
<keyword evidence="9" id="KW-0648">Protein biosynthesis</keyword>
<dbReference type="EMBL" id="PEZK01000028">
    <property type="protein sequence ID" value="PIU02105.1"/>
    <property type="molecule type" value="Genomic_DNA"/>
</dbReference>
<dbReference type="Pfam" id="PF03129">
    <property type="entry name" value="HGTP_anticodon"/>
    <property type="match status" value="1"/>
</dbReference>
<evidence type="ECO:0000256" key="12">
    <source>
        <dbReference type="NCBIfam" id="TIGR00409"/>
    </source>
</evidence>
<dbReference type="CDD" id="cd00779">
    <property type="entry name" value="ProRS_core_prok"/>
    <property type="match status" value="1"/>
</dbReference>
<dbReference type="Proteomes" id="UP000231214">
    <property type="component" value="Unassembled WGS sequence"/>
</dbReference>
<dbReference type="SUPFAM" id="SSF55681">
    <property type="entry name" value="Class II aaRS and biotin synthetases"/>
    <property type="match status" value="1"/>
</dbReference>
<evidence type="ECO:0000313" key="15">
    <source>
        <dbReference type="Proteomes" id="UP000231214"/>
    </source>
</evidence>
<keyword evidence="5" id="KW-0963">Cytoplasm</keyword>
<dbReference type="GO" id="GO:0005524">
    <property type="term" value="F:ATP binding"/>
    <property type="evidence" value="ECO:0007669"/>
    <property type="project" value="UniProtKB-KW"/>
</dbReference>
<proteinExistence type="predicted"/>
<dbReference type="InterPro" id="IPR045864">
    <property type="entry name" value="aa-tRNA-synth_II/BPL/LPL"/>
</dbReference>
<dbReference type="PRINTS" id="PR01046">
    <property type="entry name" value="TRNASYNTHPRO"/>
</dbReference>
<dbReference type="SUPFAM" id="SSF52954">
    <property type="entry name" value="Class II aaRS ABD-related"/>
    <property type="match status" value="1"/>
</dbReference>
<evidence type="ECO:0000256" key="6">
    <source>
        <dbReference type="ARBA" id="ARBA00022598"/>
    </source>
</evidence>
<keyword evidence="8" id="KW-0067">ATP-binding</keyword>
<evidence type="ECO:0000256" key="10">
    <source>
        <dbReference type="ARBA" id="ARBA00023146"/>
    </source>
</evidence>
<dbReference type="AlphaFoldDB" id="A0A2M6XAS7"/>
<dbReference type="InterPro" id="IPR050062">
    <property type="entry name" value="Pro-tRNA_synthetase"/>
</dbReference>
<organism evidence="14 15">
    <name type="scientific">Candidatus Shapirobacteria bacterium CG09_land_8_20_14_0_10_49_15</name>
    <dbReference type="NCBI Taxonomy" id="1974482"/>
    <lineage>
        <taxon>Bacteria</taxon>
        <taxon>Candidatus Shapironibacteriota</taxon>
    </lineage>
</organism>
<name>A0A2M6XAS7_9BACT</name>
<dbReference type="Pfam" id="PF00587">
    <property type="entry name" value="tRNA-synt_2b"/>
    <property type="match status" value="1"/>
</dbReference>
<evidence type="ECO:0000313" key="14">
    <source>
        <dbReference type="EMBL" id="PIU02105.1"/>
    </source>
</evidence>
<dbReference type="InterPro" id="IPR002316">
    <property type="entry name" value="Pro-tRNA-ligase_IIa"/>
</dbReference>
<feature type="domain" description="Aminoacyl-transfer RNA synthetases class-II family profile" evidence="13">
    <location>
        <begin position="46"/>
        <end position="315"/>
    </location>
</feature>
<dbReference type="InterPro" id="IPR004154">
    <property type="entry name" value="Anticodon-bd"/>
</dbReference>
<dbReference type="GO" id="GO:0006433">
    <property type="term" value="P:prolyl-tRNA aminoacylation"/>
    <property type="evidence" value="ECO:0007669"/>
    <property type="project" value="UniProtKB-UniRule"/>
</dbReference>
<dbReference type="GO" id="GO:0005829">
    <property type="term" value="C:cytosol"/>
    <property type="evidence" value="ECO:0007669"/>
    <property type="project" value="TreeGrafter"/>
</dbReference>
<evidence type="ECO:0000259" key="13">
    <source>
        <dbReference type="PROSITE" id="PS50862"/>
    </source>
</evidence>